<dbReference type="NCBIfam" id="TIGR00785">
    <property type="entry name" value="dass"/>
    <property type="match status" value="1"/>
</dbReference>
<feature type="transmembrane region" description="Helical" evidence="5">
    <location>
        <begin position="182"/>
        <end position="202"/>
    </location>
</feature>
<feature type="transmembrane region" description="Helical" evidence="5">
    <location>
        <begin position="278"/>
        <end position="296"/>
    </location>
</feature>
<dbReference type="InterPro" id="IPR001898">
    <property type="entry name" value="SLC13A/DASS"/>
</dbReference>
<evidence type="ECO:0000256" key="4">
    <source>
        <dbReference type="ARBA" id="ARBA00023136"/>
    </source>
</evidence>
<evidence type="ECO:0000256" key="3">
    <source>
        <dbReference type="ARBA" id="ARBA00022989"/>
    </source>
</evidence>
<dbReference type="AlphaFoldDB" id="A0A8J8SHR5"/>
<evidence type="ECO:0000313" key="6">
    <source>
        <dbReference type="EMBL" id="QUI23683.1"/>
    </source>
</evidence>
<keyword evidence="3 5" id="KW-1133">Transmembrane helix</keyword>
<feature type="transmembrane region" description="Helical" evidence="5">
    <location>
        <begin position="92"/>
        <end position="112"/>
    </location>
</feature>
<sequence length="484" mass="52633">MKESLVVKKNILYIVLALLIALIFMNITIPESMAHVGDATLTKAGQTAMAVLLFALVLWMTEALPFHITGLLGIAMMALFKVDTFKVIVKSGFGNDIIIFFIGVLILSAYITRSGLGKRISMFILSKTGNHTYFIILGFLMVGVILSMWITNMAVAAMLMPLGRSILEEEKVTPLKSNFGKALMIACAWGSIVGGIGTPAGAGPNPLAVGFLREMAGIHVSFMDWMIFGIPSAFLLLLPTWGIILLFFKPEMKRLSKSKEQLKDEYQALPKMDREEKITVTIFVLTAVLWVTSSLFEKWLGMSIPISMPVLITSALFFFPGVSKIKWKDIEPDISWSGIILVVSGISLGMMLYNSGAAQWLSVVLLGNIGSVHPFIQILAIVFIISMLKIVFSSNTVTATIIIPIMIALAESLGINPLAMALPAALTSSLAFILVTSTPTNVIPYSAGYFSIKDMAKAGVVLTIISTIIIATSIYVIGRFVQIY</sequence>
<protein>
    <submittedName>
        <fullName evidence="6">DASS family sodium-coupled anion symporter</fullName>
    </submittedName>
</protein>
<organism evidence="6 7">
    <name type="scientific">Vallitalea pronyensis</name>
    <dbReference type="NCBI Taxonomy" id="1348613"/>
    <lineage>
        <taxon>Bacteria</taxon>
        <taxon>Bacillati</taxon>
        <taxon>Bacillota</taxon>
        <taxon>Clostridia</taxon>
        <taxon>Lachnospirales</taxon>
        <taxon>Vallitaleaceae</taxon>
        <taxon>Vallitalea</taxon>
    </lineage>
</organism>
<feature type="transmembrane region" description="Helical" evidence="5">
    <location>
        <begin position="302"/>
        <end position="322"/>
    </location>
</feature>
<dbReference type="RefSeq" id="WP_212694368.1">
    <property type="nucleotide sequence ID" value="NZ_CP058649.1"/>
</dbReference>
<keyword evidence="7" id="KW-1185">Reference proteome</keyword>
<comment type="subcellular location">
    <subcellularLocation>
        <location evidence="1">Membrane</location>
        <topology evidence="1">Multi-pass membrane protein</topology>
    </subcellularLocation>
</comment>
<evidence type="ECO:0000256" key="5">
    <source>
        <dbReference type="SAM" id="Phobius"/>
    </source>
</evidence>
<evidence type="ECO:0000256" key="2">
    <source>
        <dbReference type="ARBA" id="ARBA00022692"/>
    </source>
</evidence>
<proteinExistence type="predicted"/>
<feature type="transmembrane region" description="Helical" evidence="5">
    <location>
        <begin position="397"/>
        <end position="415"/>
    </location>
</feature>
<dbReference type="EMBL" id="CP058649">
    <property type="protein sequence ID" value="QUI23683.1"/>
    <property type="molecule type" value="Genomic_DNA"/>
</dbReference>
<feature type="transmembrane region" description="Helical" evidence="5">
    <location>
        <begin position="49"/>
        <end position="80"/>
    </location>
</feature>
<feature type="transmembrane region" description="Helical" evidence="5">
    <location>
        <begin position="359"/>
        <end position="385"/>
    </location>
</feature>
<dbReference type="PANTHER" id="PTHR10283">
    <property type="entry name" value="SOLUTE CARRIER FAMILY 13 MEMBER"/>
    <property type="match status" value="1"/>
</dbReference>
<evidence type="ECO:0000313" key="7">
    <source>
        <dbReference type="Proteomes" id="UP000683246"/>
    </source>
</evidence>
<dbReference type="KEGG" id="vpy:HZI73_15905"/>
<feature type="transmembrane region" description="Helical" evidence="5">
    <location>
        <begin position="334"/>
        <end position="353"/>
    </location>
</feature>
<evidence type="ECO:0000256" key="1">
    <source>
        <dbReference type="ARBA" id="ARBA00004141"/>
    </source>
</evidence>
<keyword evidence="2 5" id="KW-0812">Transmembrane</keyword>
<feature type="transmembrane region" description="Helical" evidence="5">
    <location>
        <begin position="12"/>
        <end position="29"/>
    </location>
</feature>
<feature type="transmembrane region" description="Helical" evidence="5">
    <location>
        <begin position="222"/>
        <end position="248"/>
    </location>
</feature>
<feature type="transmembrane region" description="Helical" evidence="5">
    <location>
        <begin position="132"/>
        <end position="162"/>
    </location>
</feature>
<dbReference type="GO" id="GO:0005886">
    <property type="term" value="C:plasma membrane"/>
    <property type="evidence" value="ECO:0007669"/>
    <property type="project" value="TreeGrafter"/>
</dbReference>
<gene>
    <name evidence="6" type="ORF">HZI73_15905</name>
</gene>
<feature type="transmembrane region" description="Helical" evidence="5">
    <location>
        <begin position="421"/>
        <end position="443"/>
    </location>
</feature>
<feature type="transmembrane region" description="Helical" evidence="5">
    <location>
        <begin position="455"/>
        <end position="478"/>
    </location>
</feature>
<dbReference type="Proteomes" id="UP000683246">
    <property type="component" value="Chromosome"/>
</dbReference>
<name>A0A8J8SHR5_9FIRM</name>
<reference evidence="6" key="1">
    <citation type="submission" date="2020-07" db="EMBL/GenBank/DDBJ databases">
        <title>Vallitalea pronyensis genome.</title>
        <authorList>
            <person name="Postec A."/>
        </authorList>
    </citation>
    <scope>NUCLEOTIDE SEQUENCE</scope>
    <source>
        <strain evidence="6">FatNI3</strain>
    </source>
</reference>
<keyword evidence="4 5" id="KW-0472">Membrane</keyword>
<dbReference type="Pfam" id="PF00939">
    <property type="entry name" value="Na_sulph_symp"/>
    <property type="match status" value="1"/>
</dbReference>
<dbReference type="GO" id="GO:0022857">
    <property type="term" value="F:transmembrane transporter activity"/>
    <property type="evidence" value="ECO:0007669"/>
    <property type="project" value="InterPro"/>
</dbReference>
<accession>A0A8J8SHR5</accession>